<dbReference type="Proteomes" id="UP000283269">
    <property type="component" value="Unassembled WGS sequence"/>
</dbReference>
<accession>A0A409X8D4</accession>
<evidence type="ECO:0000256" key="1">
    <source>
        <dbReference type="SAM" id="MobiDB-lite"/>
    </source>
</evidence>
<organism evidence="2 3">
    <name type="scientific">Psilocybe cyanescens</name>
    <dbReference type="NCBI Taxonomy" id="93625"/>
    <lineage>
        <taxon>Eukaryota</taxon>
        <taxon>Fungi</taxon>
        <taxon>Dikarya</taxon>
        <taxon>Basidiomycota</taxon>
        <taxon>Agaricomycotina</taxon>
        <taxon>Agaricomycetes</taxon>
        <taxon>Agaricomycetidae</taxon>
        <taxon>Agaricales</taxon>
        <taxon>Agaricineae</taxon>
        <taxon>Strophariaceae</taxon>
        <taxon>Psilocybe</taxon>
    </lineage>
</organism>
<feature type="region of interest" description="Disordered" evidence="1">
    <location>
        <begin position="54"/>
        <end position="98"/>
    </location>
</feature>
<feature type="region of interest" description="Disordered" evidence="1">
    <location>
        <begin position="322"/>
        <end position="349"/>
    </location>
</feature>
<dbReference type="OrthoDB" id="3248009at2759"/>
<feature type="region of interest" description="Disordered" evidence="1">
    <location>
        <begin position="1"/>
        <end position="27"/>
    </location>
</feature>
<feature type="compositionally biased region" description="Acidic residues" evidence="1">
    <location>
        <begin position="340"/>
        <end position="349"/>
    </location>
</feature>
<sequence length="349" mass="40329">MPNDPRSNVESDDENTPLFDENTTPRSLRRVARELQVRLNIERISTQNLQRKFDDISNTPCNGDNNSTSPLRKRHRTHANSEDDSDSNEPSVEEAETDEVKGLGRRFVILHGPWLRRKELIFEVGLDDEYDEKKRFTDTNTMVQGQLHEIRDLLPEKYHGDAFTKKWLSKSFVEGMDSQRSNTATRLRKLAATIFSVSALDMSPSATRQEKFRSMIGWTTNEHGRGSYSMLNVEILHKDYSGVYDRQKVFLNPRLMVAIWCLSGDDSLQQRGAMTGIDYITLYEDYLKLITSGLHRDKAEFINIIQRWDEIIFPGTETSIVSNKSSSGDIENEIDREIERMDDEEEPQQ</sequence>
<dbReference type="AlphaFoldDB" id="A0A409X8D4"/>
<gene>
    <name evidence="2" type="ORF">CVT25_000038</name>
</gene>
<evidence type="ECO:0000313" key="3">
    <source>
        <dbReference type="Proteomes" id="UP000283269"/>
    </source>
</evidence>
<protein>
    <submittedName>
        <fullName evidence="2">Uncharacterized protein</fullName>
    </submittedName>
</protein>
<name>A0A409X8D4_PSICY</name>
<feature type="compositionally biased region" description="Polar residues" evidence="1">
    <location>
        <begin position="54"/>
        <end position="70"/>
    </location>
</feature>
<dbReference type="STRING" id="93625.A0A409X8D4"/>
<dbReference type="InParanoid" id="A0A409X8D4"/>
<keyword evidence="3" id="KW-1185">Reference proteome</keyword>
<proteinExistence type="predicted"/>
<evidence type="ECO:0000313" key="2">
    <source>
        <dbReference type="EMBL" id="PPQ87058.1"/>
    </source>
</evidence>
<reference evidence="2 3" key="1">
    <citation type="journal article" date="2018" name="Evol. Lett.">
        <title>Horizontal gene cluster transfer increased hallucinogenic mushroom diversity.</title>
        <authorList>
            <person name="Reynolds H.T."/>
            <person name="Vijayakumar V."/>
            <person name="Gluck-Thaler E."/>
            <person name="Korotkin H.B."/>
            <person name="Matheny P.B."/>
            <person name="Slot J.C."/>
        </authorList>
    </citation>
    <scope>NUCLEOTIDE SEQUENCE [LARGE SCALE GENOMIC DNA]</scope>
    <source>
        <strain evidence="2 3">2631</strain>
    </source>
</reference>
<dbReference type="EMBL" id="NHYD01002385">
    <property type="protein sequence ID" value="PPQ87058.1"/>
    <property type="molecule type" value="Genomic_DNA"/>
</dbReference>
<feature type="compositionally biased region" description="Acidic residues" evidence="1">
    <location>
        <begin position="82"/>
        <end position="97"/>
    </location>
</feature>
<comment type="caution">
    <text evidence="2">The sequence shown here is derived from an EMBL/GenBank/DDBJ whole genome shotgun (WGS) entry which is preliminary data.</text>
</comment>